<sequence>MFEIERKIMIEKVGEKEFESNSIASEHELETFESIYRDKLPVDLRAFYLELNGYYNSNDMVYLYPLKEVKKLKEYNFISSENEFNMDCFVIGDYGFQAIYWLLDMNTTKYFALSIANNMIVEVADSMKNLLCGLLKDSLTMIGLDAYE</sequence>
<dbReference type="EMBL" id="QTJV01000052">
    <property type="protein sequence ID" value="RFM28378.1"/>
    <property type="molecule type" value="Genomic_DNA"/>
</dbReference>
<evidence type="ECO:0000313" key="2">
    <source>
        <dbReference type="EMBL" id="RFM28378.1"/>
    </source>
</evidence>
<accession>A0A3E1NKR1</accession>
<dbReference type="Gene3D" id="3.40.1580.10">
    <property type="entry name" value="SMI1/KNR4-like"/>
    <property type="match status" value="1"/>
</dbReference>
<keyword evidence="3" id="KW-1185">Reference proteome</keyword>
<evidence type="ECO:0000259" key="1">
    <source>
        <dbReference type="Pfam" id="PF09346"/>
    </source>
</evidence>
<dbReference type="Proteomes" id="UP000261174">
    <property type="component" value="Unassembled WGS sequence"/>
</dbReference>
<organism evidence="2 3">
    <name type="scientific">Chitinophaga silvisoli</name>
    <dbReference type="NCBI Taxonomy" id="2291814"/>
    <lineage>
        <taxon>Bacteria</taxon>
        <taxon>Pseudomonadati</taxon>
        <taxon>Bacteroidota</taxon>
        <taxon>Chitinophagia</taxon>
        <taxon>Chitinophagales</taxon>
        <taxon>Chitinophagaceae</taxon>
        <taxon>Chitinophaga</taxon>
    </lineage>
</organism>
<gene>
    <name evidence="2" type="ORF">DXN04_34305</name>
</gene>
<dbReference type="Pfam" id="PF09346">
    <property type="entry name" value="SMI1_KNR4"/>
    <property type="match status" value="1"/>
</dbReference>
<dbReference type="SUPFAM" id="SSF160631">
    <property type="entry name" value="SMI1/KNR4-like"/>
    <property type="match status" value="1"/>
</dbReference>
<reference evidence="2 3" key="1">
    <citation type="submission" date="2018-08" db="EMBL/GenBank/DDBJ databases">
        <title>Chitinophaga sp. K20C18050901, a novel bacterium isolated from forest soil.</title>
        <authorList>
            <person name="Wang C."/>
        </authorList>
    </citation>
    <scope>NUCLEOTIDE SEQUENCE [LARGE SCALE GENOMIC DNA]</scope>
    <source>
        <strain evidence="2 3">K20C18050901</strain>
    </source>
</reference>
<comment type="caution">
    <text evidence="2">The sequence shown here is derived from an EMBL/GenBank/DDBJ whole genome shotgun (WGS) entry which is preliminary data.</text>
</comment>
<name>A0A3E1NKR1_9BACT</name>
<dbReference type="AlphaFoldDB" id="A0A3E1NKR1"/>
<dbReference type="InterPro" id="IPR037883">
    <property type="entry name" value="Knr4/Smi1-like_sf"/>
</dbReference>
<protein>
    <submittedName>
        <fullName evidence="2">SMI1/KNR4 family protein</fullName>
    </submittedName>
</protein>
<dbReference type="RefSeq" id="WP_116857924.1">
    <property type="nucleotide sequence ID" value="NZ_QTJV01000052.1"/>
</dbReference>
<evidence type="ECO:0000313" key="3">
    <source>
        <dbReference type="Proteomes" id="UP000261174"/>
    </source>
</evidence>
<feature type="domain" description="Knr4/Smi1-like" evidence="1">
    <location>
        <begin position="24"/>
        <end position="130"/>
    </location>
</feature>
<dbReference type="InterPro" id="IPR018958">
    <property type="entry name" value="Knr4/Smi1-like_dom"/>
</dbReference>
<dbReference type="OrthoDB" id="1494506at2"/>
<proteinExistence type="predicted"/>